<dbReference type="InterPro" id="IPR036865">
    <property type="entry name" value="CRAL-TRIO_dom_sf"/>
</dbReference>
<evidence type="ECO:0000313" key="4">
    <source>
        <dbReference type="Proteomes" id="UP000095728"/>
    </source>
</evidence>
<dbReference type="OrthoDB" id="3972014at2759"/>
<reference evidence="4" key="1">
    <citation type="journal article" date="2016" name="Genome Announc.">
        <title>Genome sequences of three species of Hanseniaspora isolated from spontaneous wine fermentations.</title>
        <authorList>
            <person name="Sternes P.R."/>
            <person name="Lee D."/>
            <person name="Kutyna D.R."/>
            <person name="Borneman A.R."/>
        </authorList>
    </citation>
    <scope>NUCLEOTIDE SEQUENCE [LARGE SCALE GENOMIC DNA]</scope>
    <source>
        <strain evidence="4">AWRI3579</strain>
    </source>
</reference>
<evidence type="ECO:0000259" key="2">
    <source>
        <dbReference type="SMART" id="SM00324"/>
    </source>
</evidence>
<proteinExistence type="predicted"/>
<dbReference type="InterPro" id="IPR000198">
    <property type="entry name" value="RhoGAP_dom"/>
</dbReference>
<dbReference type="Pfam" id="PF13716">
    <property type="entry name" value="CRAL_TRIO_2"/>
    <property type="match status" value="1"/>
</dbReference>
<feature type="domain" description="Rho-GAP" evidence="2">
    <location>
        <begin position="192"/>
        <end position="353"/>
    </location>
</feature>
<dbReference type="InterPro" id="IPR001251">
    <property type="entry name" value="CRAL-TRIO_dom"/>
</dbReference>
<dbReference type="AlphaFoldDB" id="A0A1E5RHJ1"/>
<evidence type="ECO:0000313" key="3">
    <source>
        <dbReference type="EMBL" id="OEJ86389.1"/>
    </source>
</evidence>
<dbReference type="PANTHER" id="PTHR45808">
    <property type="entry name" value="RHO GTPASE-ACTIVATING PROTEIN 68F"/>
    <property type="match status" value="1"/>
</dbReference>
<dbReference type="Gene3D" id="3.40.525.10">
    <property type="entry name" value="CRAL-TRIO lipid binding domain"/>
    <property type="match status" value="1"/>
</dbReference>
<dbReference type="GO" id="GO:0007264">
    <property type="term" value="P:small GTPase-mediated signal transduction"/>
    <property type="evidence" value="ECO:0007669"/>
    <property type="project" value="TreeGrafter"/>
</dbReference>
<sequence length="623" mass="72179">MDSEETTININFSSIFFRSYFVDDFEHPVYVFDSTYLPSFETIGNKDTYDTIIDKLTDKLITRLPNEPYSLVAFTSGFGSQKLSWVYGIKMYAKLPQSSKNYLQKLYIVHESFWVRSVYQVLKNAMNIKFLNNNSNEVEIQYISDLTQLSQIIDITRLRISLNVYLHDYDINEFIEVPKHYFKPKFDLANRQYRQMMFDKIFKRLMKEAVKTDLVFMKPGSFKKVNILLDVIDRNNYVDLSQWDIYSIAGVFLYFIRTKTHTFFPIDMITLPVRDDFEYTFAIFKSMMDFHNYYPLIAVLLPLFIRLIKNQKTTKHDYLTMSKCLVATLCRESVSKENDDRVMIGRRFIKNVLIDFDGITKQMSLFQTTQQTPKTLAKMPPAVPKPRKMVGPNSENATKGIAEAPTLKANEPPTPPPSRSSPTRKNAALLSPQKLAKPNKVLTSTPPPLLPKPKNLSNVSLDALTTWKTVPSSPDKTRTPSPQLFSPEKFQDVSNPRIISETNSFSSSSSDNLHSLSSLSKTDDINKRIRDQPESVDMVTVDEKMVWETIRKLQIDNNTKIQSFDKNLQKEKQEVLLKKRTETSHFSTKSYADFKNENNRVSRLASLYEERLQGLQIMDSMKH</sequence>
<accession>A0A1E5RHJ1</accession>
<name>A0A1E5RHJ1_9ASCO</name>
<dbReference type="Proteomes" id="UP000095728">
    <property type="component" value="Unassembled WGS sequence"/>
</dbReference>
<dbReference type="GO" id="GO:0005737">
    <property type="term" value="C:cytoplasm"/>
    <property type="evidence" value="ECO:0007669"/>
    <property type="project" value="TreeGrafter"/>
</dbReference>
<feature type="region of interest" description="Disordered" evidence="1">
    <location>
        <begin position="370"/>
        <end position="489"/>
    </location>
</feature>
<dbReference type="SUPFAM" id="SSF48350">
    <property type="entry name" value="GTPase activation domain, GAP"/>
    <property type="match status" value="1"/>
</dbReference>
<dbReference type="FunCoup" id="A0A1E5RHJ1">
    <property type="interactions" value="60"/>
</dbReference>
<feature type="compositionally biased region" description="Polar residues" evidence="1">
    <location>
        <begin position="466"/>
        <end position="484"/>
    </location>
</feature>
<dbReference type="EMBL" id="LPNM01000006">
    <property type="protein sequence ID" value="OEJ86389.1"/>
    <property type="molecule type" value="Genomic_DNA"/>
</dbReference>
<dbReference type="STRING" id="56408.A0A1E5RHJ1"/>
<keyword evidence="4" id="KW-1185">Reference proteome</keyword>
<gene>
    <name evidence="3" type="ORF">AWRI3579_g1534</name>
</gene>
<dbReference type="SMART" id="SM00324">
    <property type="entry name" value="RhoGAP"/>
    <property type="match status" value="1"/>
</dbReference>
<dbReference type="InterPro" id="IPR008936">
    <property type="entry name" value="Rho_GTPase_activation_prot"/>
</dbReference>
<dbReference type="Pfam" id="PF00620">
    <property type="entry name" value="RhoGAP"/>
    <property type="match status" value="1"/>
</dbReference>
<comment type="caution">
    <text evidence="3">The sequence shown here is derived from an EMBL/GenBank/DDBJ whole genome shotgun (WGS) entry which is preliminary data.</text>
</comment>
<organism evidence="3 4">
    <name type="scientific">Hanseniaspora osmophila</name>
    <dbReference type="NCBI Taxonomy" id="56408"/>
    <lineage>
        <taxon>Eukaryota</taxon>
        <taxon>Fungi</taxon>
        <taxon>Dikarya</taxon>
        <taxon>Ascomycota</taxon>
        <taxon>Saccharomycotina</taxon>
        <taxon>Saccharomycetes</taxon>
        <taxon>Saccharomycodales</taxon>
        <taxon>Saccharomycodaceae</taxon>
        <taxon>Hanseniaspora</taxon>
    </lineage>
</organism>
<dbReference type="CDD" id="cd00159">
    <property type="entry name" value="RhoGAP"/>
    <property type="match status" value="1"/>
</dbReference>
<dbReference type="Gene3D" id="1.10.555.10">
    <property type="entry name" value="Rho GTPase activation protein"/>
    <property type="match status" value="1"/>
</dbReference>
<protein>
    <submittedName>
        <fullName evidence="3">Protein ECM25</fullName>
    </submittedName>
</protein>
<dbReference type="PANTHER" id="PTHR45808:SF2">
    <property type="entry name" value="RHO GTPASE-ACTIVATING PROTEIN 68F"/>
    <property type="match status" value="1"/>
</dbReference>
<dbReference type="InParanoid" id="A0A1E5RHJ1"/>
<evidence type="ECO:0000256" key="1">
    <source>
        <dbReference type="SAM" id="MobiDB-lite"/>
    </source>
</evidence>
<dbReference type="GO" id="GO:0005096">
    <property type="term" value="F:GTPase activator activity"/>
    <property type="evidence" value="ECO:0007669"/>
    <property type="project" value="TreeGrafter"/>
</dbReference>